<dbReference type="KEGG" id="stac:ABII15_03940"/>
<evidence type="ECO:0000313" key="15">
    <source>
        <dbReference type="EMBL" id="XCJ69169.1"/>
    </source>
</evidence>
<keyword evidence="7 11" id="KW-0479">Metal-binding</keyword>
<protein>
    <recommendedName>
        <fullName evidence="5 11">Nitric oxide synthase oxygenase</fullName>
        <ecNumber evidence="4 11">1.14.14.47</ecNumber>
    </recommendedName>
</protein>
<dbReference type="InterPro" id="IPR036119">
    <property type="entry name" value="NOS_N_sf"/>
</dbReference>
<dbReference type="Gene3D" id="3.90.340.10">
    <property type="entry name" value="Nitric Oxide Synthase, Chain A, domain 1"/>
    <property type="match status" value="1"/>
</dbReference>
<keyword evidence="6 11" id="KW-0349">Heme</keyword>
<dbReference type="EC" id="1.14.14.47" evidence="4 11"/>
<feature type="compositionally biased region" description="Basic and acidic residues" evidence="13">
    <location>
        <begin position="394"/>
        <end position="407"/>
    </location>
</feature>
<evidence type="ECO:0000256" key="13">
    <source>
        <dbReference type="SAM" id="MobiDB-lite"/>
    </source>
</evidence>
<dbReference type="InterPro" id="IPR044944">
    <property type="entry name" value="NOS_dom_3"/>
</dbReference>
<dbReference type="GO" id="GO:0020037">
    <property type="term" value="F:heme binding"/>
    <property type="evidence" value="ECO:0007669"/>
    <property type="project" value="InterPro"/>
</dbReference>
<keyword evidence="8 11" id="KW-0560">Oxidoreductase</keyword>
<dbReference type="InterPro" id="IPR017142">
    <property type="entry name" value="Nitric_oxide_synthase_Oase-su"/>
</dbReference>
<evidence type="ECO:0000256" key="6">
    <source>
        <dbReference type="ARBA" id="ARBA00022617"/>
    </source>
</evidence>
<dbReference type="CDD" id="cd00575">
    <property type="entry name" value="NOS_oxygenase"/>
    <property type="match status" value="1"/>
</dbReference>
<dbReference type="PIRSF" id="PIRSF037219">
    <property type="entry name" value="NOS_oxygenase"/>
    <property type="match status" value="1"/>
</dbReference>
<evidence type="ECO:0000256" key="1">
    <source>
        <dbReference type="ARBA" id="ARBA00001971"/>
    </source>
</evidence>
<dbReference type="GO" id="GO:0006809">
    <property type="term" value="P:nitric oxide biosynthetic process"/>
    <property type="evidence" value="ECO:0007669"/>
    <property type="project" value="InterPro"/>
</dbReference>
<evidence type="ECO:0000256" key="2">
    <source>
        <dbReference type="ARBA" id="ARBA00002642"/>
    </source>
</evidence>
<dbReference type="Pfam" id="PF02898">
    <property type="entry name" value="NO_synthase"/>
    <property type="match status" value="1"/>
</dbReference>
<dbReference type="PROSITE" id="PS60001">
    <property type="entry name" value="NOS"/>
    <property type="match status" value="1"/>
</dbReference>
<comment type="subunit">
    <text evidence="11">Homodimer.</text>
</comment>
<comment type="catalytic activity">
    <reaction evidence="10">
        <text>3 reduced [flavodoxin] + 2 L-arginine + 4 O2 = 3 oxidized [flavodoxin] + 2 L-citrulline + 2 nitric oxide + 4 H2O + 5 H(+)</text>
        <dbReference type="Rhea" id="RHEA:52324"/>
        <dbReference type="Rhea" id="RHEA-COMP:10622"/>
        <dbReference type="Rhea" id="RHEA-COMP:10623"/>
        <dbReference type="ChEBI" id="CHEBI:15377"/>
        <dbReference type="ChEBI" id="CHEBI:15378"/>
        <dbReference type="ChEBI" id="CHEBI:15379"/>
        <dbReference type="ChEBI" id="CHEBI:16480"/>
        <dbReference type="ChEBI" id="CHEBI:32682"/>
        <dbReference type="ChEBI" id="CHEBI:57618"/>
        <dbReference type="ChEBI" id="CHEBI:57743"/>
        <dbReference type="ChEBI" id="CHEBI:58210"/>
        <dbReference type="EC" id="1.14.14.47"/>
    </reaction>
</comment>
<comment type="cofactor">
    <cofactor evidence="1 11 12">
        <name>heme</name>
        <dbReference type="ChEBI" id="CHEBI:30413"/>
    </cofactor>
</comment>
<evidence type="ECO:0000256" key="7">
    <source>
        <dbReference type="ARBA" id="ARBA00022723"/>
    </source>
</evidence>
<dbReference type="Gene3D" id="3.90.440.10">
    <property type="entry name" value="Nitric Oxide Synthase,Heme Domain,Chain A domain 2"/>
    <property type="match status" value="1"/>
</dbReference>
<gene>
    <name evidence="15" type="ORF">ABII15_03940</name>
</gene>
<evidence type="ECO:0000256" key="12">
    <source>
        <dbReference type="PIRSR" id="PIRSR037219-1"/>
    </source>
</evidence>
<dbReference type="SUPFAM" id="SSF56512">
    <property type="entry name" value="Nitric oxide (NO) synthase oxygenase domain"/>
    <property type="match status" value="1"/>
</dbReference>
<proteinExistence type="inferred from homology"/>
<keyword evidence="9 11" id="KW-0408">Iron</keyword>
<feature type="compositionally biased region" description="Basic residues" evidence="13">
    <location>
        <begin position="408"/>
        <end position="418"/>
    </location>
</feature>
<evidence type="ECO:0000256" key="10">
    <source>
        <dbReference type="ARBA" id="ARBA00048713"/>
    </source>
</evidence>
<evidence type="ECO:0000256" key="5">
    <source>
        <dbReference type="ARBA" id="ARBA00018859"/>
    </source>
</evidence>
<evidence type="ECO:0000256" key="4">
    <source>
        <dbReference type="ARBA" id="ARBA00012735"/>
    </source>
</evidence>
<comment type="function">
    <text evidence="2 11">Catalyzes the production of nitric oxide.</text>
</comment>
<feature type="binding site" description="axial binding residue" evidence="12">
    <location>
        <position position="98"/>
    </location>
    <ligand>
        <name>heme</name>
        <dbReference type="ChEBI" id="CHEBI:30413"/>
    </ligand>
    <ligandPart>
        <name>Fe</name>
        <dbReference type="ChEBI" id="CHEBI:18248"/>
    </ligandPart>
</feature>
<name>A0AAU8IMU0_9ACTN</name>
<dbReference type="EMBL" id="CP159534">
    <property type="protein sequence ID" value="XCJ69169.1"/>
    <property type="molecule type" value="Genomic_DNA"/>
</dbReference>
<dbReference type="InterPro" id="IPR050607">
    <property type="entry name" value="NOS"/>
</dbReference>
<evidence type="ECO:0000256" key="3">
    <source>
        <dbReference type="ARBA" id="ARBA00005411"/>
    </source>
</evidence>
<dbReference type="GO" id="GO:0046872">
    <property type="term" value="F:metal ion binding"/>
    <property type="evidence" value="ECO:0007669"/>
    <property type="project" value="UniProtKB-KW"/>
</dbReference>
<feature type="domain" description="Nitric oxide synthase (NOS)" evidence="14">
    <location>
        <begin position="97"/>
        <end position="104"/>
    </location>
</feature>
<dbReference type="InterPro" id="IPR044940">
    <property type="entry name" value="NOS_dom_2"/>
</dbReference>
<evidence type="ECO:0000256" key="11">
    <source>
        <dbReference type="PIRNR" id="PIRNR037219"/>
    </source>
</evidence>
<dbReference type="InterPro" id="IPR044943">
    <property type="entry name" value="NOS_dom_1"/>
</dbReference>
<comment type="similarity">
    <text evidence="3 11">Belongs to the NOS family. Bacterial NOS oxygenase subfamily.</text>
</comment>
<accession>A0AAU8IMU0</accession>
<dbReference type="RefSeq" id="WP_353940854.1">
    <property type="nucleotide sequence ID" value="NZ_CP159534.1"/>
</dbReference>
<evidence type="ECO:0000259" key="14">
    <source>
        <dbReference type="PROSITE" id="PS60001"/>
    </source>
</evidence>
<dbReference type="Gene3D" id="3.90.1230.10">
    <property type="entry name" value="Nitric Oxide Synthase, Chain A, domain 3"/>
    <property type="match status" value="1"/>
</dbReference>
<evidence type="ECO:0000256" key="9">
    <source>
        <dbReference type="ARBA" id="ARBA00023004"/>
    </source>
</evidence>
<dbReference type="GO" id="GO:0004517">
    <property type="term" value="F:nitric-oxide synthase activity"/>
    <property type="evidence" value="ECO:0007669"/>
    <property type="project" value="InterPro"/>
</dbReference>
<dbReference type="PANTHER" id="PTHR43410:SF1">
    <property type="entry name" value="NITRIC OXIDE SYNTHASE"/>
    <property type="match status" value="1"/>
</dbReference>
<dbReference type="InterPro" id="IPR004030">
    <property type="entry name" value="NOS_N"/>
</dbReference>
<feature type="region of interest" description="Disordered" evidence="13">
    <location>
        <begin position="394"/>
        <end position="418"/>
    </location>
</feature>
<sequence>MPNNLRRNEPSQDVEGWLAAARGAHDRAARSARPAPAADTGRAAAAFIRQHHAEEGLGDPARRIAEAEAELAATGTYTHTPRELEHGARLAWRNANRCIGRLYWRSLRVRDLRHLGSAAEIAAACADHLRQAAPGGRIRPLITVFAPDRPGRPGPRIWNEQLIRYAGHVQRDGHVIGDPRAAGLTAYARHLGWRPAGTASAFDVLPLVVQEAPHRRPRLFDLPPDAVLEVPLEHPDFPWWAELGLRWYAVPALANMCLEIGGVCYGAAPFNGWYMGTEIGARNLADTDRYNLLPHLARRLGLDTRTDRSLWKDRALVELNRSVLHSFDRAGVTVTDHHTESVRFLTHLEREESHGRTVGADWSWIVPPLSGSTTPVFHRTYDDVRHTPSFVHHPEAHARARGEDAVPARHRPPRRDLV</sequence>
<dbReference type="PANTHER" id="PTHR43410">
    <property type="entry name" value="NITRIC OXIDE SYNTHASE OXYGENASE"/>
    <property type="match status" value="1"/>
</dbReference>
<evidence type="ECO:0000256" key="8">
    <source>
        <dbReference type="ARBA" id="ARBA00023002"/>
    </source>
</evidence>
<organism evidence="15">
    <name type="scientific">Streptomyces tabacisoli</name>
    <dbReference type="NCBI Taxonomy" id="3156398"/>
    <lineage>
        <taxon>Bacteria</taxon>
        <taxon>Bacillati</taxon>
        <taxon>Actinomycetota</taxon>
        <taxon>Actinomycetes</taxon>
        <taxon>Kitasatosporales</taxon>
        <taxon>Streptomycetaceae</taxon>
        <taxon>Streptomyces</taxon>
    </lineage>
</organism>
<reference evidence="15" key="1">
    <citation type="submission" date="2024-06" db="EMBL/GenBank/DDBJ databases">
        <title>Streptomyces sp. strain HUAS MG91 genome sequences.</title>
        <authorList>
            <person name="Mo P."/>
        </authorList>
    </citation>
    <scope>NUCLEOTIDE SEQUENCE</scope>
    <source>
        <strain evidence="15">HUAS MG91</strain>
    </source>
</reference>
<comment type="miscellaneous">
    <text evidence="11">This protein is similar to the oxygenase domain of eukaryotic nitric oxide synthases but lacks the reductase domain which, in eukaryotes, is responsible for transfer of electrons to the ferric heme during nitric oxide synthesis.</text>
</comment>
<dbReference type="AlphaFoldDB" id="A0AAU8IMU0"/>